<dbReference type="PANTHER" id="PTHR13261">
    <property type="entry name" value="BRCA2 AND CDKN1A INTERACTING PROTEIN"/>
    <property type="match status" value="1"/>
</dbReference>
<dbReference type="Proteomes" id="UP001162480">
    <property type="component" value="Chromosome 22"/>
</dbReference>
<dbReference type="InterPro" id="IPR025602">
    <property type="entry name" value="BCP1_family"/>
</dbReference>
<proteinExistence type="inferred from homology"/>
<reference evidence="4" key="1">
    <citation type="submission" date="2023-08" db="EMBL/GenBank/DDBJ databases">
        <authorList>
            <person name="Alioto T."/>
            <person name="Alioto T."/>
            <person name="Gomez Garrido J."/>
        </authorList>
    </citation>
    <scope>NUCLEOTIDE SEQUENCE</scope>
</reference>
<dbReference type="EMBL" id="OX597835">
    <property type="protein sequence ID" value="CAI9738849.1"/>
    <property type="molecule type" value="Genomic_DNA"/>
</dbReference>
<accession>A0AA36BR79</accession>
<evidence type="ECO:0000256" key="1">
    <source>
        <dbReference type="ARBA" id="ARBA00006781"/>
    </source>
</evidence>
<protein>
    <recommendedName>
        <fullName evidence="2">Protein BCCIP homolog</fullName>
    </recommendedName>
</protein>
<dbReference type="PANTHER" id="PTHR13261:SF0">
    <property type="entry name" value="BRCA2 AND CDKN1A-INTERACTING PROTEIN"/>
    <property type="match status" value="1"/>
</dbReference>
<feature type="region of interest" description="Disordered" evidence="3">
    <location>
        <begin position="1"/>
        <end position="42"/>
    </location>
</feature>
<dbReference type="PIRSF" id="PIRSF028983">
    <property type="entry name" value="BCP1"/>
    <property type="match status" value="1"/>
</dbReference>
<evidence type="ECO:0000256" key="3">
    <source>
        <dbReference type="SAM" id="MobiDB-lite"/>
    </source>
</evidence>
<gene>
    <name evidence="4" type="ORF">OCTVUL_1B011585</name>
</gene>
<dbReference type="Pfam" id="PF13862">
    <property type="entry name" value="BCCIP"/>
    <property type="match status" value="1"/>
</dbReference>
<feature type="compositionally biased region" description="Acidic residues" evidence="3">
    <location>
        <begin position="11"/>
        <end position="42"/>
    </location>
</feature>
<name>A0AA36BR79_OCTVU</name>
<dbReference type="GO" id="GO:0005634">
    <property type="term" value="C:nucleus"/>
    <property type="evidence" value="ECO:0007669"/>
    <property type="project" value="TreeGrafter"/>
</dbReference>
<dbReference type="AlphaFoldDB" id="A0AA36BR79"/>
<organism evidence="4 5">
    <name type="scientific">Octopus vulgaris</name>
    <name type="common">Common octopus</name>
    <dbReference type="NCBI Taxonomy" id="6645"/>
    <lineage>
        <taxon>Eukaryota</taxon>
        <taxon>Metazoa</taxon>
        <taxon>Spiralia</taxon>
        <taxon>Lophotrochozoa</taxon>
        <taxon>Mollusca</taxon>
        <taxon>Cephalopoda</taxon>
        <taxon>Coleoidea</taxon>
        <taxon>Octopodiformes</taxon>
        <taxon>Octopoda</taxon>
        <taxon>Incirrata</taxon>
        <taxon>Octopodidae</taxon>
        <taxon>Octopus</taxon>
    </lineage>
</organism>
<sequence length="295" mass="33673">MATPSKKRDVEEMDVQSDEDEDDLDDYSSSEEEDEDGIADEDVQVDFEAVPPTDADANGIRTLLSQLFLKANINLGQLADTIISQNYVGCVLKQCEVEEDESDDGIDEDPIFGVTTVINLTDKKNLESVKQLKAMLLMQCEKWAADKLPVFNQILLDTCEKQIGFLISERFINMPSSVAVPLYESLSKDLQSEKVNKMNYKFDQFILISKTCRPRIEGSKERPIDENEITYLNLEEQVLLENASHYFTYSVAKERDTLVDGKWIEEDYESLRTVLLFDAKKTTQIIEDMKEFLGK</sequence>
<feature type="compositionally biased region" description="Basic and acidic residues" evidence="3">
    <location>
        <begin position="1"/>
        <end position="10"/>
    </location>
</feature>
<evidence type="ECO:0000256" key="2">
    <source>
        <dbReference type="PIRNR" id="PIRNR028983"/>
    </source>
</evidence>
<evidence type="ECO:0000313" key="4">
    <source>
        <dbReference type="EMBL" id="CAI9738849.1"/>
    </source>
</evidence>
<comment type="similarity">
    <text evidence="1 2">Belongs to the BCP1 family.</text>
</comment>
<evidence type="ECO:0000313" key="5">
    <source>
        <dbReference type="Proteomes" id="UP001162480"/>
    </source>
</evidence>
<keyword evidence="5" id="KW-1185">Reference proteome</keyword>